<evidence type="ECO:0000259" key="6">
    <source>
        <dbReference type="Pfam" id="PF00296"/>
    </source>
</evidence>
<dbReference type="PANTHER" id="PTHR42847">
    <property type="entry name" value="ALKANESULFONATE MONOOXYGENASE"/>
    <property type="match status" value="1"/>
</dbReference>
<evidence type="ECO:0000313" key="7">
    <source>
        <dbReference type="EMBL" id="CCH18676.1"/>
    </source>
</evidence>
<feature type="region of interest" description="Disordered" evidence="5">
    <location>
        <begin position="368"/>
        <end position="395"/>
    </location>
</feature>
<dbReference type="STRING" id="1150864.MILUP08_43587"/>
<keyword evidence="3 7" id="KW-0560">Oxidoreductase</keyword>
<name>I0L4C9_9ACTN</name>
<dbReference type="eggNOG" id="COG2141">
    <property type="taxonomic scope" value="Bacteria"/>
</dbReference>
<dbReference type="InterPro" id="IPR036661">
    <property type="entry name" value="Luciferase-like_sf"/>
</dbReference>
<evidence type="ECO:0000256" key="1">
    <source>
        <dbReference type="ARBA" id="ARBA00022630"/>
    </source>
</evidence>
<dbReference type="PANTHER" id="PTHR42847:SF4">
    <property type="entry name" value="ALKANESULFONATE MONOOXYGENASE-RELATED"/>
    <property type="match status" value="1"/>
</dbReference>
<dbReference type="CDD" id="cd01094">
    <property type="entry name" value="Alkanesulfonate_monoxygenase"/>
    <property type="match status" value="1"/>
</dbReference>
<accession>I0L4C9</accession>
<protein>
    <submittedName>
        <fullName evidence="7">Alkanesulfonate monooxygenase</fullName>
        <ecNumber evidence="7">1.14.14.5</ecNumber>
    </submittedName>
</protein>
<dbReference type="EMBL" id="CAIE01000027">
    <property type="protein sequence ID" value="CCH18676.1"/>
    <property type="molecule type" value="Genomic_DNA"/>
</dbReference>
<dbReference type="AlphaFoldDB" id="I0L4C9"/>
<evidence type="ECO:0000313" key="8">
    <source>
        <dbReference type="Proteomes" id="UP000003448"/>
    </source>
</evidence>
<feature type="domain" description="Luciferase-like" evidence="6">
    <location>
        <begin position="5"/>
        <end position="334"/>
    </location>
</feature>
<gene>
    <name evidence="7" type="primary">ssuD</name>
    <name evidence="7" type="ORF">MILUP08_43587</name>
</gene>
<keyword evidence="4 7" id="KW-0503">Monooxygenase</keyword>
<dbReference type="GO" id="GO:0008726">
    <property type="term" value="F:alkanesulfonate monooxygenase activity"/>
    <property type="evidence" value="ECO:0007669"/>
    <property type="project" value="UniProtKB-EC"/>
</dbReference>
<dbReference type="RefSeq" id="WP_007460232.1">
    <property type="nucleotide sequence ID" value="NZ_HF570108.1"/>
</dbReference>
<dbReference type="SUPFAM" id="SSF51679">
    <property type="entry name" value="Bacterial luciferase-like"/>
    <property type="match status" value="1"/>
</dbReference>
<reference evidence="8" key="1">
    <citation type="journal article" date="2012" name="J. Bacteriol.">
        <title>Genome Sequence of Micromonospora lupini Lupac 08, Isolated from Root Nodules of Lupinus angustifolius.</title>
        <authorList>
            <person name="Alonso-Vega P."/>
            <person name="Normand P."/>
            <person name="Bacigalupe R."/>
            <person name="Pujic P."/>
            <person name="Lajus A."/>
            <person name="Vallenet D."/>
            <person name="Carro L."/>
            <person name="Coll P."/>
            <person name="Trujillo M.E."/>
        </authorList>
    </citation>
    <scope>NUCLEOTIDE SEQUENCE [LARGE SCALE GENOMIC DNA]</scope>
    <source>
        <strain evidence="8">Lupac 08</strain>
    </source>
</reference>
<keyword evidence="2" id="KW-0288">FMN</keyword>
<evidence type="ECO:0000256" key="2">
    <source>
        <dbReference type="ARBA" id="ARBA00022643"/>
    </source>
</evidence>
<comment type="caution">
    <text evidence="7">The sequence shown here is derived from an EMBL/GenBank/DDBJ whole genome shotgun (WGS) entry which is preliminary data.</text>
</comment>
<proteinExistence type="predicted"/>
<dbReference type="GO" id="GO:0046306">
    <property type="term" value="P:alkanesulfonate catabolic process"/>
    <property type="evidence" value="ECO:0007669"/>
    <property type="project" value="TreeGrafter"/>
</dbReference>
<keyword evidence="8" id="KW-1185">Reference proteome</keyword>
<dbReference type="InterPro" id="IPR011251">
    <property type="entry name" value="Luciferase-like_dom"/>
</dbReference>
<dbReference type="OrthoDB" id="9814695at2"/>
<dbReference type="EC" id="1.14.14.5" evidence="7"/>
<evidence type="ECO:0000256" key="3">
    <source>
        <dbReference type="ARBA" id="ARBA00023002"/>
    </source>
</evidence>
<dbReference type="Gene3D" id="3.20.20.30">
    <property type="entry name" value="Luciferase-like domain"/>
    <property type="match status" value="1"/>
</dbReference>
<organism evidence="7 8">
    <name type="scientific">Micromonospora lupini str. Lupac 08</name>
    <dbReference type="NCBI Taxonomy" id="1150864"/>
    <lineage>
        <taxon>Bacteria</taxon>
        <taxon>Bacillati</taxon>
        <taxon>Actinomycetota</taxon>
        <taxon>Actinomycetes</taxon>
        <taxon>Micromonosporales</taxon>
        <taxon>Micromonosporaceae</taxon>
        <taxon>Micromonospora</taxon>
    </lineage>
</organism>
<sequence>MPLDLHWFLPTHGDGRDLAEPARGRGARPARITRRPPDIGYLAQVARAADRLGFASVLTPAGLFCEDPWVVASALAAQTERLKFMIALRPGLASPTLVAQMAASLQRVSGGRVLLNIVAGSDPDEQRRYGDWLDHDARYARAEEFLTVLGGLWAGEPVDHSGEHYRVKAALLARPPATAPAVFLGGSSPAAQRAAARHADVYLAWGETPAQLGELLGRARDQAAEVGRTLRTGSRLHVITRDTAREAWAEADRLLAGVDQARIAAARQRFARTDSEGQRRAAALHADGNARMEVYPNVWAGYSLIRPGAGAALVGSHEEVAERIAEYHAAGVDHLILSGQPHLEEAYWFGEGVLPLLRHDGLLDPATDAQATTDAGAGTGAAAGSRRAPELAVGR</sequence>
<keyword evidence="1" id="KW-0285">Flavoprotein</keyword>
<evidence type="ECO:0000256" key="4">
    <source>
        <dbReference type="ARBA" id="ARBA00023033"/>
    </source>
</evidence>
<evidence type="ECO:0000256" key="5">
    <source>
        <dbReference type="SAM" id="MobiDB-lite"/>
    </source>
</evidence>
<dbReference type="Proteomes" id="UP000003448">
    <property type="component" value="Unassembled WGS sequence"/>
</dbReference>
<feature type="compositionally biased region" description="Low complexity" evidence="5">
    <location>
        <begin position="368"/>
        <end position="384"/>
    </location>
</feature>
<dbReference type="InterPro" id="IPR050172">
    <property type="entry name" value="SsuD_RutA_monooxygenase"/>
</dbReference>
<dbReference type="Pfam" id="PF00296">
    <property type="entry name" value="Bac_luciferase"/>
    <property type="match status" value="1"/>
</dbReference>